<feature type="compositionally biased region" description="Low complexity" evidence="4">
    <location>
        <begin position="22"/>
        <end position="32"/>
    </location>
</feature>
<organism evidence="5 6">
    <name type="scientific">Tilletia horrida</name>
    <dbReference type="NCBI Taxonomy" id="155126"/>
    <lineage>
        <taxon>Eukaryota</taxon>
        <taxon>Fungi</taxon>
        <taxon>Dikarya</taxon>
        <taxon>Basidiomycota</taxon>
        <taxon>Ustilaginomycotina</taxon>
        <taxon>Exobasidiomycetes</taxon>
        <taxon>Tilletiales</taxon>
        <taxon>Tilletiaceae</taxon>
        <taxon>Tilletia</taxon>
    </lineage>
</organism>
<dbReference type="SUPFAM" id="SSF55387">
    <property type="entry name" value="Frataxin/Nqo15-like"/>
    <property type="match status" value="1"/>
</dbReference>
<evidence type="ECO:0000256" key="4">
    <source>
        <dbReference type="SAM" id="MobiDB-lite"/>
    </source>
</evidence>
<evidence type="ECO:0000256" key="3">
    <source>
        <dbReference type="ARBA" id="ARBA00023004"/>
    </source>
</evidence>
<dbReference type="Proteomes" id="UP001176517">
    <property type="component" value="Unassembled WGS sequence"/>
</dbReference>
<dbReference type="PROSITE" id="PS01344">
    <property type="entry name" value="FRATAXIN_1"/>
    <property type="match status" value="1"/>
</dbReference>
<dbReference type="GO" id="GO:0005739">
    <property type="term" value="C:mitochondrion"/>
    <property type="evidence" value="ECO:0007669"/>
    <property type="project" value="TreeGrafter"/>
</dbReference>
<dbReference type="GO" id="GO:0006879">
    <property type="term" value="P:intracellular iron ion homeostasis"/>
    <property type="evidence" value="ECO:0007669"/>
    <property type="project" value="TreeGrafter"/>
</dbReference>
<dbReference type="GO" id="GO:0016226">
    <property type="term" value="P:iron-sulfur cluster assembly"/>
    <property type="evidence" value="ECO:0007669"/>
    <property type="project" value="InterPro"/>
</dbReference>
<dbReference type="GO" id="GO:0008198">
    <property type="term" value="F:ferrous iron binding"/>
    <property type="evidence" value="ECO:0007669"/>
    <property type="project" value="TreeGrafter"/>
</dbReference>
<keyword evidence="2" id="KW-0813">Transport</keyword>
<dbReference type="InterPro" id="IPR002908">
    <property type="entry name" value="Frataxin/CyaY"/>
</dbReference>
<evidence type="ECO:0000313" key="6">
    <source>
        <dbReference type="Proteomes" id="UP001176517"/>
    </source>
</evidence>
<keyword evidence="3" id="KW-0408">Iron</keyword>
<comment type="similarity">
    <text evidence="1">Belongs to the frataxin family.</text>
</comment>
<dbReference type="GO" id="GO:0034986">
    <property type="term" value="F:iron chaperone activity"/>
    <property type="evidence" value="ECO:0007669"/>
    <property type="project" value="TreeGrafter"/>
</dbReference>
<name>A0AAN6GMS1_9BASI</name>
<dbReference type="GO" id="GO:0004322">
    <property type="term" value="F:ferroxidase activity"/>
    <property type="evidence" value="ECO:0007669"/>
    <property type="project" value="UniProtKB-EC"/>
</dbReference>
<proteinExistence type="inferred from homology"/>
<keyword evidence="6" id="KW-1185">Reference proteome</keyword>
<evidence type="ECO:0000313" key="5">
    <source>
        <dbReference type="EMBL" id="KAK0545251.1"/>
    </source>
</evidence>
<dbReference type="EMBL" id="JAPDMZ010000240">
    <property type="protein sequence ID" value="KAK0545251.1"/>
    <property type="molecule type" value="Genomic_DNA"/>
</dbReference>
<dbReference type="GO" id="GO:0008199">
    <property type="term" value="F:ferric iron binding"/>
    <property type="evidence" value="ECO:0007669"/>
    <property type="project" value="InterPro"/>
</dbReference>
<reference evidence="5" key="1">
    <citation type="journal article" date="2023" name="PhytoFront">
        <title>Draft Genome Resources of Seven Strains of Tilletia horrida, Causal Agent of Kernel Smut of Rice.</title>
        <authorList>
            <person name="Khanal S."/>
            <person name="Antony Babu S."/>
            <person name="Zhou X.G."/>
        </authorList>
    </citation>
    <scope>NUCLEOTIDE SEQUENCE</scope>
    <source>
        <strain evidence="5">TX6</strain>
    </source>
</reference>
<sequence length="239" mass="25775">MSISSTSLMRSSLASRAVLGASSSSSSSPLALPRHLPISPSALNRQHTQTPPACAQGHRPWRYTTAHFSTVGCVVRAAAPAHRQTSTAQAAVLTPEEYENKASDTLEALTESLEAFLERIQDGTVQASDAALEGGAEDWDVEYSSGVLNLRLGPAHGTYVINKQPPNRQIWLSSPSSGPKRFDYYDLPSAESEGDRWVCKREGLPPEGVSLRGLLEGELGQLSGLKAADLDLHFESRHR</sequence>
<protein>
    <submittedName>
        <fullName evidence="5">Mitochondrial matrix iron chaperone</fullName>
        <ecNumber evidence="5">1.16.3.1</ecNumber>
    </submittedName>
</protein>
<dbReference type="PANTHER" id="PTHR16821:SF2">
    <property type="entry name" value="FRATAXIN, MITOCHONDRIAL"/>
    <property type="match status" value="1"/>
</dbReference>
<keyword evidence="5" id="KW-0560">Oxidoreductase</keyword>
<keyword evidence="2" id="KW-0406">Ion transport</keyword>
<dbReference type="InterPro" id="IPR036524">
    <property type="entry name" value="Frataxin/CyaY_sf"/>
</dbReference>
<accession>A0AAN6GMS1</accession>
<dbReference type="GO" id="GO:0051537">
    <property type="term" value="F:2 iron, 2 sulfur cluster binding"/>
    <property type="evidence" value="ECO:0007669"/>
    <property type="project" value="TreeGrafter"/>
</dbReference>
<dbReference type="PROSITE" id="PS50810">
    <property type="entry name" value="FRATAXIN_2"/>
    <property type="match status" value="1"/>
</dbReference>
<dbReference type="AlphaFoldDB" id="A0AAN6GMS1"/>
<dbReference type="SMART" id="SM01219">
    <property type="entry name" value="Frataxin_Cyay"/>
    <property type="match status" value="1"/>
</dbReference>
<evidence type="ECO:0000256" key="1">
    <source>
        <dbReference type="ARBA" id="ARBA00008183"/>
    </source>
</evidence>
<dbReference type="EC" id="1.16.3.1" evidence="5"/>
<gene>
    <name evidence="5" type="primary">YFH1</name>
    <name evidence="5" type="ORF">OC846_005751</name>
</gene>
<evidence type="ECO:0000256" key="2">
    <source>
        <dbReference type="ARBA" id="ARBA00022496"/>
    </source>
</evidence>
<dbReference type="GO" id="GO:0006826">
    <property type="term" value="P:iron ion transport"/>
    <property type="evidence" value="ECO:0007669"/>
    <property type="project" value="UniProtKB-KW"/>
</dbReference>
<dbReference type="PANTHER" id="PTHR16821">
    <property type="entry name" value="FRATAXIN"/>
    <property type="match status" value="1"/>
</dbReference>
<feature type="region of interest" description="Disordered" evidence="4">
    <location>
        <begin position="22"/>
        <end position="58"/>
    </location>
</feature>
<comment type="caution">
    <text evidence="5">The sequence shown here is derived from an EMBL/GenBank/DDBJ whole genome shotgun (WGS) entry which is preliminary data.</text>
</comment>
<dbReference type="Pfam" id="PF01491">
    <property type="entry name" value="Frataxin_Cyay"/>
    <property type="match status" value="1"/>
</dbReference>
<keyword evidence="2" id="KW-0410">Iron transport</keyword>
<dbReference type="InterPro" id="IPR020895">
    <property type="entry name" value="Frataxin_CS"/>
</dbReference>
<dbReference type="Gene3D" id="3.30.920.10">
    <property type="entry name" value="Frataxin/CyaY"/>
    <property type="match status" value="1"/>
</dbReference>
<feature type="compositionally biased region" description="Polar residues" evidence="4">
    <location>
        <begin position="41"/>
        <end position="51"/>
    </location>
</feature>